<comment type="caution">
    <text evidence="7">The sequence shown here is derived from an EMBL/GenBank/DDBJ whole genome shotgun (WGS) entry which is preliminary data.</text>
</comment>
<keyword evidence="5" id="KW-0813">Transport</keyword>
<protein>
    <recommendedName>
        <fullName evidence="5">Transport permease protein</fullName>
    </recommendedName>
</protein>
<dbReference type="InterPro" id="IPR013525">
    <property type="entry name" value="ABC2_TM"/>
</dbReference>
<dbReference type="PROSITE" id="PS51012">
    <property type="entry name" value="ABC_TM2"/>
    <property type="match status" value="1"/>
</dbReference>
<evidence type="ECO:0000259" key="6">
    <source>
        <dbReference type="PROSITE" id="PS51012"/>
    </source>
</evidence>
<dbReference type="Pfam" id="PF01061">
    <property type="entry name" value="ABC2_membrane"/>
    <property type="match status" value="1"/>
</dbReference>
<proteinExistence type="inferred from homology"/>
<sequence>MEGIFAIWQRDITKFFRDKARLFGSFTMPILFLLIFGGGMSGTMENMMIGSMGGEAGGADFNYVEFVFPGIVAMTLLMTSIFSALSIIEDKDFGYMKEILVSPISRVSIAVGKMLGAATVATIQGIILFLLIPLIGLTYDFMSLIQVIPFMFLLASALSGLGLLFASVIRSTQGFQMTVQILVMPMIFLSGALFPINNMPAWMNFIVKINPVTYGVDVMKKIMIDVDTLSPVIREAMGLNLSVFGRQVTFFEEILFILVFAIILVLLATMSFRKANA</sequence>
<dbReference type="InterPro" id="IPR047817">
    <property type="entry name" value="ABC2_TM_bact-type"/>
</dbReference>
<name>A0ABW2ERN1_9BACI</name>
<dbReference type="RefSeq" id="WP_204711467.1">
    <property type="nucleotide sequence ID" value="NZ_JBHSZV010000049.1"/>
</dbReference>
<dbReference type="PIRSF" id="PIRSF006648">
    <property type="entry name" value="DrrB"/>
    <property type="match status" value="1"/>
</dbReference>
<gene>
    <name evidence="7" type="ORF">ACFQIC_17385</name>
</gene>
<dbReference type="EMBL" id="JBHSZV010000049">
    <property type="protein sequence ID" value="MFC7063586.1"/>
    <property type="molecule type" value="Genomic_DNA"/>
</dbReference>
<accession>A0ABW2ERN1</accession>
<feature type="transmembrane region" description="Helical" evidence="5">
    <location>
        <begin position="20"/>
        <end position="40"/>
    </location>
</feature>
<feature type="transmembrane region" description="Helical" evidence="5">
    <location>
        <begin position="66"/>
        <end position="88"/>
    </location>
</feature>
<keyword evidence="8" id="KW-1185">Reference proteome</keyword>
<dbReference type="PANTHER" id="PTHR43229">
    <property type="entry name" value="NODULATION PROTEIN J"/>
    <property type="match status" value="1"/>
</dbReference>
<organism evidence="7 8">
    <name type="scientific">Halobacillus seohaensis</name>
    <dbReference type="NCBI Taxonomy" id="447421"/>
    <lineage>
        <taxon>Bacteria</taxon>
        <taxon>Bacillati</taxon>
        <taxon>Bacillota</taxon>
        <taxon>Bacilli</taxon>
        <taxon>Bacillales</taxon>
        <taxon>Bacillaceae</taxon>
        <taxon>Halobacillus</taxon>
    </lineage>
</organism>
<feature type="domain" description="ABC transmembrane type-2" evidence="6">
    <location>
        <begin position="20"/>
        <end position="275"/>
    </location>
</feature>
<keyword evidence="3 5" id="KW-1133">Transmembrane helix</keyword>
<evidence type="ECO:0000313" key="8">
    <source>
        <dbReference type="Proteomes" id="UP001596410"/>
    </source>
</evidence>
<comment type="subcellular location">
    <subcellularLocation>
        <location evidence="5">Cell membrane</location>
        <topology evidence="5">Multi-pass membrane protein</topology>
    </subcellularLocation>
    <subcellularLocation>
        <location evidence="1">Membrane</location>
        <topology evidence="1">Multi-pass membrane protein</topology>
    </subcellularLocation>
</comment>
<reference evidence="8" key="1">
    <citation type="journal article" date="2019" name="Int. J. Syst. Evol. Microbiol.">
        <title>The Global Catalogue of Microorganisms (GCM) 10K type strain sequencing project: providing services to taxonomists for standard genome sequencing and annotation.</title>
        <authorList>
            <consortium name="The Broad Institute Genomics Platform"/>
            <consortium name="The Broad Institute Genome Sequencing Center for Infectious Disease"/>
            <person name="Wu L."/>
            <person name="Ma J."/>
        </authorList>
    </citation>
    <scope>NUCLEOTIDE SEQUENCE [LARGE SCALE GENOMIC DNA]</scope>
    <source>
        <strain evidence="8">CGMCC 4.1621</strain>
    </source>
</reference>
<evidence type="ECO:0000256" key="4">
    <source>
        <dbReference type="ARBA" id="ARBA00023136"/>
    </source>
</evidence>
<dbReference type="InterPro" id="IPR051784">
    <property type="entry name" value="Nod_factor_ABC_transporter"/>
</dbReference>
<feature type="transmembrane region" description="Helical" evidence="5">
    <location>
        <begin position="109"/>
        <end position="135"/>
    </location>
</feature>
<evidence type="ECO:0000313" key="7">
    <source>
        <dbReference type="EMBL" id="MFC7063586.1"/>
    </source>
</evidence>
<keyword evidence="4 5" id="KW-0472">Membrane</keyword>
<feature type="transmembrane region" description="Helical" evidence="5">
    <location>
        <begin position="254"/>
        <end position="272"/>
    </location>
</feature>
<keyword evidence="5" id="KW-1003">Cell membrane</keyword>
<evidence type="ECO:0000256" key="3">
    <source>
        <dbReference type="ARBA" id="ARBA00022989"/>
    </source>
</evidence>
<evidence type="ECO:0000256" key="2">
    <source>
        <dbReference type="ARBA" id="ARBA00022692"/>
    </source>
</evidence>
<keyword evidence="2 5" id="KW-0812">Transmembrane</keyword>
<dbReference type="Proteomes" id="UP001596410">
    <property type="component" value="Unassembled WGS sequence"/>
</dbReference>
<dbReference type="InterPro" id="IPR000412">
    <property type="entry name" value="ABC_2_transport"/>
</dbReference>
<dbReference type="PRINTS" id="PR00164">
    <property type="entry name" value="ABC2TRNSPORT"/>
</dbReference>
<evidence type="ECO:0000256" key="1">
    <source>
        <dbReference type="ARBA" id="ARBA00004141"/>
    </source>
</evidence>
<feature type="transmembrane region" description="Helical" evidence="5">
    <location>
        <begin position="177"/>
        <end position="196"/>
    </location>
</feature>
<comment type="similarity">
    <text evidence="5">Belongs to the ABC-2 integral membrane protein family.</text>
</comment>
<dbReference type="PANTHER" id="PTHR43229:SF2">
    <property type="entry name" value="NODULATION PROTEIN J"/>
    <property type="match status" value="1"/>
</dbReference>
<evidence type="ECO:0000256" key="5">
    <source>
        <dbReference type="RuleBase" id="RU361157"/>
    </source>
</evidence>
<feature type="transmembrane region" description="Helical" evidence="5">
    <location>
        <begin position="141"/>
        <end position="165"/>
    </location>
</feature>